<feature type="active site" description="Proton donor/acceptor" evidence="6">
    <location>
        <position position="106"/>
    </location>
</feature>
<dbReference type="InterPro" id="IPR027521">
    <property type="entry name" value="Usb1"/>
</dbReference>
<evidence type="ECO:0000256" key="7">
    <source>
        <dbReference type="SAM" id="MobiDB-lite"/>
    </source>
</evidence>
<comment type="function">
    <text evidence="6">Phosphodiesterase responsible for the U6 snRNA 3' end processing. Acts as an exoribonuclease (RNase) responsible for trimming the poly(U) tract of the last nucleotides in the pre-U6 snRNA molecule, leading to the formation of mature U6 snRNA.</text>
</comment>
<comment type="similarity">
    <text evidence="6">Belongs to the 2H phosphoesterase superfamily. USB1 family.</text>
</comment>
<dbReference type="Gene3D" id="3.90.1140.10">
    <property type="entry name" value="Cyclic phosphodiesterase"/>
    <property type="match status" value="1"/>
</dbReference>
<comment type="catalytic activity">
    <reaction evidence="5">
        <text>a 3'-end uridylyl-uridine-RNA = a 3'-end 2',3'-cyclophospho-uridine-RNA + uridine</text>
        <dbReference type="Rhea" id="RHEA:46052"/>
        <dbReference type="Rhea" id="RHEA-COMP:17384"/>
        <dbReference type="Rhea" id="RHEA-COMP:17385"/>
        <dbReference type="ChEBI" id="CHEBI:16704"/>
        <dbReference type="ChEBI" id="CHEBI:85643"/>
        <dbReference type="ChEBI" id="CHEBI:85644"/>
    </reaction>
    <physiologicalReaction direction="left-to-right" evidence="5">
        <dbReference type="Rhea" id="RHEA:46053"/>
    </physiologicalReaction>
</comment>
<dbReference type="GO" id="GO:1990838">
    <property type="term" value="F:poly(U)-specific exoribonuclease activity, producing 3' uridine cyclic phosphate ends"/>
    <property type="evidence" value="ECO:0007669"/>
    <property type="project" value="UniProtKB-UniRule"/>
</dbReference>
<evidence type="ECO:0000256" key="3">
    <source>
        <dbReference type="ARBA" id="ARBA00023239"/>
    </source>
</evidence>
<gene>
    <name evidence="8" type="ORF">LNINA_LOCUS15033</name>
</gene>
<evidence type="ECO:0000256" key="4">
    <source>
        <dbReference type="ARBA" id="ARBA00023242"/>
    </source>
</evidence>
<dbReference type="EC" id="3.1.4.-" evidence="6"/>
<reference evidence="8 9" key="1">
    <citation type="submission" date="2023-11" db="EMBL/GenBank/DDBJ databases">
        <authorList>
            <person name="Okamura Y."/>
        </authorList>
    </citation>
    <scope>NUCLEOTIDE SEQUENCE [LARGE SCALE GENOMIC DNA]</scope>
</reference>
<feature type="compositionally biased region" description="Acidic residues" evidence="7">
    <location>
        <begin position="12"/>
        <end position="21"/>
    </location>
</feature>
<name>A0AAV1K397_9NEOP</name>
<keyword evidence="3" id="KW-0456">Lyase</keyword>
<evidence type="ECO:0000313" key="8">
    <source>
        <dbReference type="EMBL" id="CAK1556270.1"/>
    </source>
</evidence>
<keyword evidence="4 6" id="KW-0539">Nucleus</keyword>
<proteinExistence type="inferred from homology"/>
<dbReference type="Pfam" id="PF09749">
    <property type="entry name" value="HVSL"/>
    <property type="match status" value="1"/>
</dbReference>
<feature type="region of interest" description="Disordered" evidence="7">
    <location>
        <begin position="12"/>
        <end position="33"/>
    </location>
</feature>
<dbReference type="HAMAP" id="MF_03040">
    <property type="entry name" value="USB1"/>
    <property type="match status" value="1"/>
</dbReference>
<dbReference type="GO" id="GO:0034477">
    <property type="term" value="P:U6 snRNA 3'-end processing"/>
    <property type="evidence" value="ECO:0007669"/>
    <property type="project" value="UniProtKB-UniRule"/>
</dbReference>
<comment type="caution">
    <text evidence="8">The sequence shown here is derived from an EMBL/GenBank/DDBJ whole genome shotgun (WGS) entry which is preliminary data.</text>
</comment>
<protein>
    <recommendedName>
        <fullName evidence="6">U6 snRNA phosphodiesterase</fullName>
        <ecNumber evidence="6">3.1.4.-</ecNumber>
    </recommendedName>
</protein>
<dbReference type="EMBL" id="CAVLEF010000283">
    <property type="protein sequence ID" value="CAK1556270.1"/>
    <property type="molecule type" value="Genomic_DNA"/>
</dbReference>
<dbReference type="AlphaFoldDB" id="A0AAV1K397"/>
<evidence type="ECO:0000256" key="6">
    <source>
        <dbReference type="HAMAP-Rule" id="MF_03040"/>
    </source>
</evidence>
<evidence type="ECO:0000256" key="2">
    <source>
        <dbReference type="ARBA" id="ARBA00022801"/>
    </source>
</evidence>
<sequence length="249" mass="28726">MSGLLYLCEYESGESESDVEEIPPKKSTKLPTPDLSKVATVPTDLHVDDPKEHNGRIRSFPHVRGNWASFAFVKYPEEDIIYDLLEKIKIFVKPVCEPSFNCEDLHISVSKTIVLKYHLISSFTTSLQKELSVLKTFAIGFDSVQIYTNEEKTRTFLALNADFYSKKHLEDVVDKINRVLEDYSLPTFYDNPSFHMSILWWNGDLKKSLSKQTKQLNNILLQEKKILPVVNIAKIDCKVGNKYFQFHLD</sequence>
<evidence type="ECO:0000313" key="9">
    <source>
        <dbReference type="Proteomes" id="UP001497472"/>
    </source>
</evidence>
<organism evidence="8 9">
    <name type="scientific">Leptosia nina</name>
    <dbReference type="NCBI Taxonomy" id="320188"/>
    <lineage>
        <taxon>Eukaryota</taxon>
        <taxon>Metazoa</taxon>
        <taxon>Ecdysozoa</taxon>
        <taxon>Arthropoda</taxon>
        <taxon>Hexapoda</taxon>
        <taxon>Insecta</taxon>
        <taxon>Pterygota</taxon>
        <taxon>Neoptera</taxon>
        <taxon>Endopterygota</taxon>
        <taxon>Lepidoptera</taxon>
        <taxon>Glossata</taxon>
        <taxon>Ditrysia</taxon>
        <taxon>Papilionoidea</taxon>
        <taxon>Pieridae</taxon>
        <taxon>Pierinae</taxon>
        <taxon>Leptosia</taxon>
    </lineage>
</organism>
<dbReference type="PANTHER" id="PTHR13522:SF3">
    <property type="entry name" value="U6 SNRNA PHOSPHODIESTERASE 1"/>
    <property type="match status" value="1"/>
</dbReference>
<keyword evidence="1 6" id="KW-0540">Nuclease</keyword>
<dbReference type="GO" id="GO:0016829">
    <property type="term" value="F:lyase activity"/>
    <property type="evidence" value="ECO:0007669"/>
    <property type="project" value="UniProtKB-KW"/>
</dbReference>
<dbReference type="GO" id="GO:0005634">
    <property type="term" value="C:nucleus"/>
    <property type="evidence" value="ECO:0007669"/>
    <property type="project" value="UniProtKB-SubCell"/>
</dbReference>
<feature type="active site" description="Proton donor/acceptor" evidence="6">
    <location>
        <position position="195"/>
    </location>
</feature>
<keyword evidence="2 6" id="KW-0378">Hydrolase</keyword>
<evidence type="ECO:0000256" key="5">
    <source>
        <dbReference type="ARBA" id="ARBA00029300"/>
    </source>
</evidence>
<accession>A0AAV1K397</accession>
<dbReference type="PANTHER" id="PTHR13522">
    <property type="entry name" value="U6 SNRNA PHOSPHODIESTERASE 1"/>
    <property type="match status" value="1"/>
</dbReference>
<dbReference type="Proteomes" id="UP001497472">
    <property type="component" value="Unassembled WGS sequence"/>
</dbReference>
<comment type="subcellular location">
    <subcellularLocation>
        <location evidence="6">Nucleus</location>
    </subcellularLocation>
</comment>
<evidence type="ECO:0000256" key="1">
    <source>
        <dbReference type="ARBA" id="ARBA00022722"/>
    </source>
</evidence>
<keyword evidence="9" id="KW-1185">Reference proteome</keyword>